<feature type="transmembrane region" description="Helical" evidence="9">
    <location>
        <begin position="258"/>
        <end position="283"/>
    </location>
</feature>
<keyword evidence="7" id="KW-0675">Receptor</keyword>
<comment type="similarity">
    <text evidence="2">Belongs to the G-protein coupled receptor 1 family.</text>
</comment>
<keyword evidence="8" id="KW-0807">Transducer</keyword>
<accession>A0A914W929</accession>
<evidence type="ECO:0000313" key="11">
    <source>
        <dbReference type="Proteomes" id="UP000887566"/>
    </source>
</evidence>
<evidence type="ECO:0000256" key="1">
    <source>
        <dbReference type="ARBA" id="ARBA00004141"/>
    </source>
</evidence>
<dbReference type="AlphaFoldDB" id="A0A914W929"/>
<evidence type="ECO:0000256" key="9">
    <source>
        <dbReference type="SAM" id="Phobius"/>
    </source>
</evidence>
<sequence length="453" mass="52018">MPAREEGAVVRARNETGRESPRDVWKADALAVTYFTRSQLLLAASLINCSMENATDFDMEDTIDMDMEESEEYGLHELAIYEVIFWCIMYGVVALLAVGGNALVIFIITTRPRMQTVTNYFIVNLAVGDMITGLLAIPFKFQAALFQRWFFPDFFCQLVPFIETVSLSVSVFTLTGSAVDRFRAVIFPKDAKMTQHTARVIVVFIWGFSLIGSLPYGMFHKVYDLAEEFEGFNESHYQCRPMFPDQNWWKGYNVYLTIIQYFVPLFIVDGAYTVIAVKVWLTPPLVDVRSDPRSALFEASKRRVVKMLVIVVAVFTFCWLPLETYLVLNELRPRVNEWYYINLVYFCCHWLAMSNSCLNPIIYGIYNEKFQREYKRVYLRLRCKKQYEGVATSDNEMTATFVGENEENGSVSNLNTPVNRSLMSSPSHLNKYASWSKALSGAHDYIASELGHD</sequence>
<evidence type="ECO:0000256" key="3">
    <source>
        <dbReference type="ARBA" id="ARBA00022692"/>
    </source>
</evidence>
<dbReference type="InterPro" id="IPR000276">
    <property type="entry name" value="GPCR_Rhodpsn"/>
</dbReference>
<name>A0A914W929_9BILA</name>
<dbReference type="GO" id="GO:0005886">
    <property type="term" value="C:plasma membrane"/>
    <property type="evidence" value="ECO:0007669"/>
    <property type="project" value="TreeGrafter"/>
</dbReference>
<dbReference type="PRINTS" id="PR01012">
    <property type="entry name" value="NRPEPTIDEYR"/>
</dbReference>
<keyword evidence="6 9" id="KW-0472">Membrane</keyword>
<keyword evidence="11" id="KW-1185">Reference proteome</keyword>
<proteinExistence type="inferred from homology"/>
<keyword evidence="5" id="KW-0297">G-protein coupled receptor</keyword>
<dbReference type="Pfam" id="PF00001">
    <property type="entry name" value="7tm_1"/>
    <property type="match status" value="1"/>
</dbReference>
<keyword evidence="3 9" id="KW-0812">Transmembrane</keyword>
<keyword evidence="4 9" id="KW-1133">Transmembrane helix</keyword>
<feature type="transmembrane region" description="Helical" evidence="9">
    <location>
        <begin position="83"/>
        <end position="108"/>
    </location>
</feature>
<evidence type="ECO:0000313" key="12">
    <source>
        <dbReference type="WBParaSite" id="PSAMB.scaffold344size55691.g5016.t1"/>
    </source>
</evidence>
<comment type="subcellular location">
    <subcellularLocation>
        <location evidence="1">Membrane</location>
        <topology evidence="1">Multi-pass membrane protein</topology>
    </subcellularLocation>
</comment>
<dbReference type="PROSITE" id="PS50262">
    <property type="entry name" value="G_PROTEIN_RECEP_F1_2"/>
    <property type="match status" value="1"/>
</dbReference>
<protein>
    <submittedName>
        <fullName evidence="12">G-protein coupled receptors family 1 profile domain-containing protein</fullName>
    </submittedName>
</protein>
<reference evidence="12" key="1">
    <citation type="submission" date="2022-11" db="UniProtKB">
        <authorList>
            <consortium name="WormBaseParasite"/>
        </authorList>
    </citation>
    <scope>IDENTIFICATION</scope>
</reference>
<feature type="transmembrane region" description="Helical" evidence="9">
    <location>
        <begin position="120"/>
        <end position="139"/>
    </location>
</feature>
<evidence type="ECO:0000256" key="7">
    <source>
        <dbReference type="ARBA" id="ARBA00023170"/>
    </source>
</evidence>
<dbReference type="SUPFAM" id="SSF81321">
    <property type="entry name" value="Family A G protein-coupled receptor-like"/>
    <property type="match status" value="1"/>
</dbReference>
<evidence type="ECO:0000256" key="2">
    <source>
        <dbReference type="ARBA" id="ARBA00010663"/>
    </source>
</evidence>
<organism evidence="11 12">
    <name type="scientific">Plectus sambesii</name>
    <dbReference type="NCBI Taxonomy" id="2011161"/>
    <lineage>
        <taxon>Eukaryota</taxon>
        <taxon>Metazoa</taxon>
        <taxon>Ecdysozoa</taxon>
        <taxon>Nematoda</taxon>
        <taxon>Chromadorea</taxon>
        <taxon>Plectida</taxon>
        <taxon>Plectina</taxon>
        <taxon>Plectoidea</taxon>
        <taxon>Plectidae</taxon>
        <taxon>Plectus</taxon>
    </lineage>
</organism>
<evidence type="ECO:0000256" key="5">
    <source>
        <dbReference type="ARBA" id="ARBA00023040"/>
    </source>
</evidence>
<feature type="transmembrane region" description="Helical" evidence="9">
    <location>
        <begin position="159"/>
        <end position="179"/>
    </location>
</feature>
<dbReference type="PRINTS" id="PR00237">
    <property type="entry name" value="GPCRRHODOPSN"/>
</dbReference>
<feature type="transmembrane region" description="Helical" evidence="9">
    <location>
        <begin position="342"/>
        <end position="366"/>
    </location>
</feature>
<dbReference type="Gene3D" id="1.20.1070.10">
    <property type="entry name" value="Rhodopsin 7-helix transmembrane proteins"/>
    <property type="match status" value="1"/>
</dbReference>
<feature type="transmembrane region" description="Helical" evidence="9">
    <location>
        <begin position="304"/>
        <end position="322"/>
    </location>
</feature>
<feature type="transmembrane region" description="Helical" evidence="9">
    <location>
        <begin position="200"/>
        <end position="219"/>
    </location>
</feature>
<dbReference type="WBParaSite" id="PSAMB.scaffold344size55691.g5016.t1">
    <property type="protein sequence ID" value="PSAMB.scaffold344size55691.g5016.t1"/>
    <property type="gene ID" value="PSAMB.scaffold344size55691.g5016"/>
</dbReference>
<dbReference type="Proteomes" id="UP000887566">
    <property type="component" value="Unplaced"/>
</dbReference>
<dbReference type="GO" id="GO:0004983">
    <property type="term" value="F:neuropeptide Y receptor activity"/>
    <property type="evidence" value="ECO:0007669"/>
    <property type="project" value="InterPro"/>
</dbReference>
<dbReference type="InterPro" id="IPR017452">
    <property type="entry name" value="GPCR_Rhodpsn_7TM"/>
</dbReference>
<feature type="domain" description="G-protein coupled receptors family 1 profile" evidence="10">
    <location>
        <begin position="100"/>
        <end position="363"/>
    </location>
</feature>
<evidence type="ECO:0000256" key="4">
    <source>
        <dbReference type="ARBA" id="ARBA00022989"/>
    </source>
</evidence>
<dbReference type="PANTHER" id="PTHR45695:SF9">
    <property type="entry name" value="LEUCOKININ RECEPTOR"/>
    <property type="match status" value="1"/>
</dbReference>
<dbReference type="InterPro" id="IPR000611">
    <property type="entry name" value="NPY_rcpt"/>
</dbReference>
<evidence type="ECO:0000256" key="6">
    <source>
        <dbReference type="ARBA" id="ARBA00023136"/>
    </source>
</evidence>
<evidence type="ECO:0000256" key="8">
    <source>
        <dbReference type="ARBA" id="ARBA00023224"/>
    </source>
</evidence>
<evidence type="ECO:0000259" key="10">
    <source>
        <dbReference type="PROSITE" id="PS50262"/>
    </source>
</evidence>
<dbReference type="PANTHER" id="PTHR45695">
    <property type="entry name" value="LEUCOKININ RECEPTOR-RELATED"/>
    <property type="match status" value="1"/>
</dbReference>